<accession>A0A0V1FP03</accession>
<evidence type="ECO:0000313" key="2">
    <source>
        <dbReference type="EMBL" id="KRY87754.1"/>
    </source>
</evidence>
<protein>
    <submittedName>
        <fullName evidence="2">Uncharacterized protein</fullName>
    </submittedName>
</protein>
<name>A0A0V1FP03_TRIPS</name>
<keyword evidence="1" id="KW-0812">Transmembrane</keyword>
<sequence length="171" mass="19196">MTIEILHDLEFFLVLLLYLVDVFIFWDLSKAVIDGPTNGRADWFRRGFPEHRVGEAWTLFQAPLLTVFPGSIRPMQTNRHKSADVVGHKFSWKFHARSSYHKIVFTCVVAVGGTASISSGWEAPFGSSGGFKCSPASLAIHHHLAKQKPPVYHKLPFTAACIEFQICNSRP</sequence>
<keyword evidence="1" id="KW-0472">Membrane</keyword>
<proteinExistence type="predicted"/>
<evidence type="ECO:0000256" key="1">
    <source>
        <dbReference type="SAM" id="Phobius"/>
    </source>
</evidence>
<dbReference type="AlphaFoldDB" id="A0A0V1FP03"/>
<comment type="caution">
    <text evidence="2">The sequence shown here is derived from an EMBL/GenBank/DDBJ whole genome shotgun (WGS) entry which is preliminary data.</text>
</comment>
<keyword evidence="1" id="KW-1133">Transmembrane helix</keyword>
<gene>
    <name evidence="2" type="ORF">T4D_16085</name>
</gene>
<keyword evidence="3" id="KW-1185">Reference proteome</keyword>
<organism evidence="2 3">
    <name type="scientific">Trichinella pseudospiralis</name>
    <name type="common">Parasitic roundworm</name>
    <dbReference type="NCBI Taxonomy" id="6337"/>
    <lineage>
        <taxon>Eukaryota</taxon>
        <taxon>Metazoa</taxon>
        <taxon>Ecdysozoa</taxon>
        <taxon>Nematoda</taxon>
        <taxon>Enoplea</taxon>
        <taxon>Dorylaimia</taxon>
        <taxon>Trichinellida</taxon>
        <taxon>Trichinellidae</taxon>
        <taxon>Trichinella</taxon>
    </lineage>
</organism>
<evidence type="ECO:0000313" key="3">
    <source>
        <dbReference type="Proteomes" id="UP000054995"/>
    </source>
</evidence>
<dbReference type="EMBL" id="JYDT01000050">
    <property type="protein sequence ID" value="KRY87754.1"/>
    <property type="molecule type" value="Genomic_DNA"/>
</dbReference>
<reference evidence="2 3" key="1">
    <citation type="submission" date="2015-01" db="EMBL/GenBank/DDBJ databases">
        <title>Evolution of Trichinella species and genotypes.</title>
        <authorList>
            <person name="Korhonen P.K."/>
            <person name="Edoardo P."/>
            <person name="Giuseppe L.R."/>
            <person name="Gasser R.B."/>
        </authorList>
    </citation>
    <scope>NUCLEOTIDE SEQUENCE [LARGE SCALE GENOMIC DNA]</scope>
    <source>
        <strain evidence="2">ISS470</strain>
    </source>
</reference>
<dbReference type="OrthoDB" id="5912044at2759"/>
<feature type="transmembrane region" description="Helical" evidence="1">
    <location>
        <begin position="12"/>
        <end position="33"/>
    </location>
</feature>
<dbReference type="Proteomes" id="UP000054995">
    <property type="component" value="Unassembled WGS sequence"/>
</dbReference>